<protein>
    <submittedName>
        <fullName evidence="2">Poly(Glycerol-phosphate)alpha-glucosyltransferase</fullName>
    </submittedName>
</protein>
<dbReference type="KEGG" id="lcn:C270_03740"/>
<feature type="domain" description="Glycosyl transferase family 1" evidence="1">
    <location>
        <begin position="599"/>
        <end position="749"/>
    </location>
</feature>
<dbReference type="AlphaFoldDB" id="K0DCK2"/>
<dbReference type="EMBL" id="CP003851">
    <property type="protein sequence ID" value="AFT81661.1"/>
    <property type="molecule type" value="Genomic_DNA"/>
</dbReference>
<evidence type="ECO:0000313" key="2">
    <source>
        <dbReference type="EMBL" id="AFT81661.1"/>
    </source>
</evidence>
<sequence length="775" mass="90427">MRKKFVLISTIKDYQEMSLARDNDSEYCIVLLNYMEDLFSVQKLFTDSHDDNALHIMGWLAKNCEYLDDQYLGNFETKIKNKDESIIMNYYNGQYISDYFYHDDILRLVLMRNEKGQGKEWLYLDKQGNVVLKVKIHWDDIRKEYTTDVFEFKFDSQLEKLNSESEFIEFFLNHILKSDDDLLIIDGGKYTETLLNYETNLQKLFYVNEMNKRNLLMIFEYSNSGIKVLVKSDQVKDILVEKYYFPKNSIITFVDLKKNHTIRRPSKKIVGVLTGGVSPKAGGLTGALYKRIKFLQQMGYQPLLLTFANQNSEKLYEESVKVGRAVKNPVYNLWSFLRSRSVFFESEIEKIDSEMLKMISKELSCGINNISIVEQKSENDISIKFSYIKDKIYKFKGFSENSVFLKETFQGEVLQRREYYNIEGIKVRQTTLSDGKVEDTESFYNGGKLFLTTGRKFNNMRHKYLPTWYEIPMENGAKRFQAYYELQIYFMTRHFAYANTVLFVEHPTIYTAVSNWKTKHQINVVFHSTHLTYGTNKLKGAYDNVVTHLGDNINRIIVLTKSAKSDLNNRVSASKQKYIIVEPHTIEKKDIVVPFVKRPDFTAISLGRLDKDKRVSDVIRAFDLVIKQFSQAQLVIYGEGPEKKNLMELVNNLGIQNNVQFMGFTHKTDEAFQHATVHLFASKFEGFGLTLLESLANGTPNIAYAVDYGPREFVDSEELVKDGNISNFSDKILEIFNHPDHKIQRSEQAIEFSSKYTDRDYYDQLKVIVERGFID</sequence>
<dbReference type="SUPFAM" id="SSF53756">
    <property type="entry name" value="UDP-Glycosyltransferase/glycogen phosphorylase"/>
    <property type="match status" value="1"/>
</dbReference>
<dbReference type="Proteomes" id="UP000006299">
    <property type="component" value="Chromosome"/>
</dbReference>
<dbReference type="HOGENOM" id="CLU_360869_0_0_9"/>
<gene>
    <name evidence="2" type="ordered locus">C270_03740</name>
</gene>
<dbReference type="RefSeq" id="WP_014974273.1">
    <property type="nucleotide sequence ID" value="NC_018673.1"/>
</dbReference>
<dbReference type="Pfam" id="PF00534">
    <property type="entry name" value="Glycos_transf_1"/>
    <property type="match status" value="1"/>
</dbReference>
<name>K0DCK2_LEUCJ</name>
<dbReference type="PATRIC" id="fig|1229758.3.peg.749"/>
<dbReference type="eggNOG" id="COG0438">
    <property type="taxonomic scope" value="Bacteria"/>
</dbReference>
<evidence type="ECO:0000313" key="3">
    <source>
        <dbReference type="Proteomes" id="UP000006299"/>
    </source>
</evidence>
<keyword evidence="3" id="KW-1185">Reference proteome</keyword>
<keyword evidence="2" id="KW-0808">Transferase</keyword>
<proteinExistence type="predicted"/>
<evidence type="ECO:0000259" key="1">
    <source>
        <dbReference type="Pfam" id="PF00534"/>
    </source>
</evidence>
<dbReference type="GO" id="GO:0016757">
    <property type="term" value="F:glycosyltransferase activity"/>
    <property type="evidence" value="ECO:0007669"/>
    <property type="project" value="InterPro"/>
</dbReference>
<dbReference type="PANTHER" id="PTHR12526:SF630">
    <property type="entry name" value="GLYCOSYLTRANSFERASE"/>
    <property type="match status" value="1"/>
</dbReference>
<dbReference type="Gene3D" id="3.40.50.2000">
    <property type="entry name" value="Glycogen Phosphorylase B"/>
    <property type="match status" value="3"/>
</dbReference>
<dbReference type="InterPro" id="IPR001296">
    <property type="entry name" value="Glyco_trans_1"/>
</dbReference>
<accession>K0DCK2</accession>
<organism evidence="2 3">
    <name type="scientific">Leuconostoc carnosum (strain JB16)</name>
    <dbReference type="NCBI Taxonomy" id="1229758"/>
    <lineage>
        <taxon>Bacteria</taxon>
        <taxon>Bacillati</taxon>
        <taxon>Bacillota</taxon>
        <taxon>Bacilli</taxon>
        <taxon>Lactobacillales</taxon>
        <taxon>Lactobacillaceae</taxon>
        <taxon>Leuconostoc</taxon>
    </lineage>
</organism>
<dbReference type="STRING" id="1229758.C270_03740"/>
<reference evidence="2 3" key="1">
    <citation type="journal article" date="2012" name="J. Bacteriol.">
        <title>Complete genome sequence of Leuconostoc carnosum strain JB16, isolated from Kimchi.</title>
        <authorList>
            <person name="Jung J.Y."/>
            <person name="Lee S.H."/>
            <person name="Jeon C.O."/>
        </authorList>
    </citation>
    <scope>NUCLEOTIDE SEQUENCE [LARGE SCALE GENOMIC DNA]</scope>
    <source>
        <strain evidence="2 3">JB16</strain>
    </source>
</reference>
<dbReference type="PANTHER" id="PTHR12526">
    <property type="entry name" value="GLYCOSYLTRANSFERASE"/>
    <property type="match status" value="1"/>
</dbReference>